<name>A0ABT3GLW1_9BACT</name>
<dbReference type="RefSeq" id="WP_264488603.1">
    <property type="nucleotide sequence ID" value="NZ_JAPDDT010000008.1"/>
</dbReference>
<dbReference type="Proteomes" id="UP001320876">
    <property type="component" value="Unassembled WGS sequence"/>
</dbReference>
<reference evidence="2 3" key="1">
    <citation type="submission" date="2022-10" db="EMBL/GenBank/DDBJ databases">
        <title>Luteolibacter arcticus strain CCTCC AB 2014275, whole genome shotgun sequencing project.</title>
        <authorList>
            <person name="Zhao G."/>
            <person name="Shen L."/>
        </authorList>
    </citation>
    <scope>NUCLEOTIDE SEQUENCE [LARGE SCALE GENOMIC DNA]</scope>
    <source>
        <strain evidence="2 3">CCTCC AB 2014275</strain>
    </source>
</reference>
<evidence type="ECO:0000313" key="2">
    <source>
        <dbReference type="EMBL" id="MCW1924496.1"/>
    </source>
</evidence>
<dbReference type="EMBL" id="JAPDDT010000008">
    <property type="protein sequence ID" value="MCW1924496.1"/>
    <property type="molecule type" value="Genomic_DNA"/>
</dbReference>
<evidence type="ECO:0000256" key="1">
    <source>
        <dbReference type="SAM" id="MobiDB-lite"/>
    </source>
</evidence>
<feature type="region of interest" description="Disordered" evidence="1">
    <location>
        <begin position="48"/>
        <end position="70"/>
    </location>
</feature>
<sequence>MDAIYRDRIVAGPKNQYLPHMWDRLDTVLKPEEARIGKGILRAVAKQKSGLSSDQLSEAARASLPDSGTLESSTLSYVIEVLKHDGYLLQNPAPPHRTRFFSNLLRDYWTRRHA</sequence>
<organism evidence="2 3">
    <name type="scientific">Luteolibacter arcticus</name>
    <dbReference type="NCBI Taxonomy" id="1581411"/>
    <lineage>
        <taxon>Bacteria</taxon>
        <taxon>Pseudomonadati</taxon>
        <taxon>Verrucomicrobiota</taxon>
        <taxon>Verrucomicrobiia</taxon>
        <taxon>Verrucomicrobiales</taxon>
        <taxon>Verrucomicrobiaceae</taxon>
        <taxon>Luteolibacter</taxon>
    </lineage>
</organism>
<protein>
    <submittedName>
        <fullName evidence="2">Uncharacterized protein</fullName>
    </submittedName>
</protein>
<comment type="caution">
    <text evidence="2">The sequence shown here is derived from an EMBL/GenBank/DDBJ whole genome shotgun (WGS) entry which is preliminary data.</text>
</comment>
<evidence type="ECO:0000313" key="3">
    <source>
        <dbReference type="Proteomes" id="UP001320876"/>
    </source>
</evidence>
<proteinExistence type="predicted"/>
<gene>
    <name evidence="2" type="ORF">OKA05_18160</name>
</gene>
<accession>A0ABT3GLW1</accession>
<keyword evidence="3" id="KW-1185">Reference proteome</keyword>